<dbReference type="FunFam" id="3.40.50.300:FF:001091">
    <property type="entry name" value="Probable disease resistance protein At1g61300"/>
    <property type="match status" value="1"/>
</dbReference>
<evidence type="ECO:0000256" key="3">
    <source>
        <dbReference type="ARBA" id="ARBA00022821"/>
    </source>
</evidence>
<feature type="domain" description="Disease resistance protein winged helix" evidence="6">
    <location>
        <begin position="444"/>
        <end position="514"/>
    </location>
</feature>
<evidence type="ECO:0000256" key="1">
    <source>
        <dbReference type="ARBA" id="ARBA00022737"/>
    </source>
</evidence>
<dbReference type="Gene3D" id="1.20.5.4130">
    <property type="match status" value="1"/>
</dbReference>
<dbReference type="GO" id="GO:0098542">
    <property type="term" value="P:defense response to other organism"/>
    <property type="evidence" value="ECO:0007669"/>
    <property type="project" value="TreeGrafter"/>
</dbReference>
<evidence type="ECO:0000313" key="8">
    <source>
        <dbReference type="EMBL" id="KAE8693493.1"/>
    </source>
</evidence>
<gene>
    <name evidence="8" type="ORF">F3Y22_tig00110809pilonHSYRG00010</name>
</gene>
<dbReference type="GO" id="GO:0043531">
    <property type="term" value="F:ADP binding"/>
    <property type="evidence" value="ECO:0007669"/>
    <property type="project" value="InterPro"/>
</dbReference>
<evidence type="ECO:0000256" key="2">
    <source>
        <dbReference type="ARBA" id="ARBA00022741"/>
    </source>
</evidence>
<keyword evidence="2" id="KW-0547">Nucleotide-binding</keyword>
<comment type="caution">
    <text evidence="8">The sequence shown here is derived from an EMBL/GenBank/DDBJ whole genome shotgun (WGS) entry which is preliminary data.</text>
</comment>
<dbReference type="PRINTS" id="PR00364">
    <property type="entry name" value="DISEASERSIST"/>
</dbReference>
<dbReference type="InterPro" id="IPR036388">
    <property type="entry name" value="WH-like_DNA-bd_sf"/>
</dbReference>
<dbReference type="InterPro" id="IPR038005">
    <property type="entry name" value="RX-like_CC"/>
</dbReference>
<dbReference type="Gene3D" id="1.10.10.10">
    <property type="entry name" value="Winged helix-like DNA-binding domain superfamily/Winged helix DNA-binding domain"/>
    <property type="match status" value="1"/>
</dbReference>
<dbReference type="Pfam" id="PF23598">
    <property type="entry name" value="LRR_14"/>
    <property type="match status" value="1"/>
</dbReference>
<organism evidence="8 9">
    <name type="scientific">Hibiscus syriacus</name>
    <name type="common">Rose of Sharon</name>
    <dbReference type="NCBI Taxonomy" id="106335"/>
    <lineage>
        <taxon>Eukaryota</taxon>
        <taxon>Viridiplantae</taxon>
        <taxon>Streptophyta</taxon>
        <taxon>Embryophyta</taxon>
        <taxon>Tracheophyta</taxon>
        <taxon>Spermatophyta</taxon>
        <taxon>Magnoliopsida</taxon>
        <taxon>eudicotyledons</taxon>
        <taxon>Gunneridae</taxon>
        <taxon>Pentapetalae</taxon>
        <taxon>rosids</taxon>
        <taxon>malvids</taxon>
        <taxon>Malvales</taxon>
        <taxon>Malvaceae</taxon>
        <taxon>Malvoideae</taxon>
        <taxon>Hibiscus</taxon>
    </lineage>
</organism>
<proteinExistence type="predicted"/>
<accession>A0A6A2ZNY5</accession>
<dbReference type="CDD" id="cd14798">
    <property type="entry name" value="RX-CC_like"/>
    <property type="match status" value="1"/>
</dbReference>
<dbReference type="InterPro" id="IPR058922">
    <property type="entry name" value="WHD_DRP"/>
</dbReference>
<dbReference type="Gene3D" id="3.40.50.300">
    <property type="entry name" value="P-loop containing nucleotide triphosphate hydrolases"/>
    <property type="match status" value="1"/>
</dbReference>
<dbReference type="InterPro" id="IPR027417">
    <property type="entry name" value="P-loop_NTPase"/>
</dbReference>
<feature type="domain" description="NB-ARC" evidence="4">
    <location>
        <begin position="182"/>
        <end position="355"/>
    </location>
</feature>
<evidence type="ECO:0000259" key="6">
    <source>
        <dbReference type="Pfam" id="PF23559"/>
    </source>
</evidence>
<dbReference type="SUPFAM" id="SSF52540">
    <property type="entry name" value="P-loop containing nucleoside triphosphate hydrolases"/>
    <property type="match status" value="1"/>
</dbReference>
<dbReference type="InterPro" id="IPR055414">
    <property type="entry name" value="LRR_R13L4/SHOC2-like"/>
</dbReference>
<feature type="domain" description="Disease resistance R13L4/SHOC-2-like LRR" evidence="7">
    <location>
        <begin position="580"/>
        <end position="889"/>
    </location>
</feature>
<dbReference type="InterPro" id="IPR044974">
    <property type="entry name" value="Disease_R_plants"/>
</dbReference>
<dbReference type="Gene3D" id="1.10.8.430">
    <property type="entry name" value="Helical domain of apoptotic protease-activating factors"/>
    <property type="match status" value="1"/>
</dbReference>
<evidence type="ECO:0000259" key="7">
    <source>
        <dbReference type="Pfam" id="PF23598"/>
    </source>
</evidence>
<dbReference type="SUPFAM" id="SSF52058">
    <property type="entry name" value="L domain-like"/>
    <property type="match status" value="1"/>
</dbReference>
<dbReference type="InterPro" id="IPR002182">
    <property type="entry name" value="NB-ARC"/>
</dbReference>
<dbReference type="InterPro" id="IPR042197">
    <property type="entry name" value="Apaf_helical"/>
</dbReference>
<dbReference type="PANTHER" id="PTHR23155">
    <property type="entry name" value="DISEASE RESISTANCE PROTEIN RP"/>
    <property type="match status" value="1"/>
</dbReference>
<reference evidence="8" key="1">
    <citation type="submission" date="2019-09" db="EMBL/GenBank/DDBJ databases">
        <title>Draft genome information of white flower Hibiscus syriacus.</title>
        <authorList>
            <person name="Kim Y.-M."/>
        </authorList>
    </citation>
    <scope>NUCLEOTIDE SEQUENCE [LARGE SCALE GENOMIC DNA]</scope>
    <source>
        <strain evidence="8">YM2019G1</strain>
    </source>
</reference>
<dbReference type="Gene3D" id="3.80.10.10">
    <property type="entry name" value="Ribonuclease Inhibitor"/>
    <property type="match status" value="1"/>
</dbReference>
<keyword evidence="3" id="KW-0611">Plant defense</keyword>
<evidence type="ECO:0000313" key="9">
    <source>
        <dbReference type="Proteomes" id="UP000436088"/>
    </source>
</evidence>
<dbReference type="Pfam" id="PF00931">
    <property type="entry name" value="NB-ARC"/>
    <property type="match status" value="1"/>
</dbReference>
<dbReference type="AlphaFoldDB" id="A0A6A2ZNY5"/>
<keyword evidence="9" id="KW-1185">Reference proteome</keyword>
<dbReference type="PANTHER" id="PTHR23155:SF1052">
    <property type="entry name" value="DISEASE RESISTANCE PROTEIN RPM1"/>
    <property type="match status" value="1"/>
</dbReference>
<dbReference type="InterPro" id="IPR041118">
    <property type="entry name" value="Rx_N"/>
</dbReference>
<dbReference type="Pfam" id="PF23559">
    <property type="entry name" value="WHD_DRP"/>
    <property type="match status" value="1"/>
</dbReference>
<dbReference type="Proteomes" id="UP000436088">
    <property type="component" value="Unassembled WGS sequence"/>
</dbReference>
<sequence>MAEIAVGMVLEQLISFLGAEVKLFGGLKKQVEDIMIELEYSACFLRDADSMAEKEDTNGGLKLWVKHVREVAYQIEDVMDEYMLYHVTQHRQQGLMAASLAKIVHLVKTVKRQRRTASKIREIKTRFVGIKERSERYGFKFNTMPSVPFDGIESNNRRQVNPRMGLHFIDSEALVGIDSSLKELAHRVADAELRRMIVSVVGMGGVGKTTLVKRVFDDQVVAGHFDCHAWITVSQSYKVEALLRTMLRQMYESRKQSPPVSVGTMDGVELISKCRDYLYDKRYIVVFDDVWEELFWRDMEHTLLDNNKGSRILMTTRNMNAADFCKKSSLVHVHNLEPLPLELAQELLCRTAFLNDEDRLCPEELKGLAFEIVKRCEGLPLAIVAIGGLLATKGKDGFHWKRLLDSLSAEFESSPHLSHIKQILSFSYYNLPYYLKGCFLFLGMFPEDCSINCKRLIRMWIAEGFVKGKHGMTLEEVAMTYLTELINRSLVQVSMIDSIGDVRNCQLHDLMREVVLSKAEELSFIQTCPANLSSHNRVARYLSICNKSNNSPVTVGNCQTHLAIFFDIEELPKSLCVLFFTKFKLLKEMDFEGAPLTSIPEELGNLLHLKYLSIRDTKVKKLPKSVGKLHKLQTLDLKRSLVSELPGQIKTLVNLQYLVAYYKDKQSIYNINTRKAMKLNGNFGSLESLEKLYEVDLEAYSGGNFFHELARLKQLRKLCITKLKSENGKDVCDAIEQMTHLQSLRISAIKEEELLQLNLISSPPVFLRHLRLRGRLMKLPDWISELRNLTKVTLEWSRISDDSLQILGALPNLLLLYNYKGYNGAQLHFQKNHFKKLQDLGLCGLSDLNRLIIDEGTLTLLEHLEFGPSPQFEELPASISYLKCLKALSINDMSKEFARKLLPNGGLDHWKVKHIPNIYFLYDTFKGTDRQTYKLGDPHLQTWECPIQAHDKHGTGKTLISFQLKVEWPCRKKLNSSSFLQEPTRLTRYSSSVGRAQGSNVSELKCPNKAFLSVVSILLGGVSILRVGIEIGELDIKTQILECNFGIGALVLEYRYLGVRQLQDAEIPQLHYDVYHNVESGALEEPFAV</sequence>
<evidence type="ECO:0000259" key="5">
    <source>
        <dbReference type="Pfam" id="PF18052"/>
    </source>
</evidence>
<name>A0A6A2ZNY5_HIBSY</name>
<keyword evidence="1" id="KW-0677">Repeat</keyword>
<dbReference type="InterPro" id="IPR032675">
    <property type="entry name" value="LRR_dom_sf"/>
</dbReference>
<feature type="domain" description="Disease resistance N-terminal" evidence="5">
    <location>
        <begin position="5"/>
        <end position="93"/>
    </location>
</feature>
<protein>
    <submittedName>
        <fullName evidence="8">10-formyltetrahydrofolate synthetase isoform 1</fullName>
    </submittedName>
</protein>
<evidence type="ECO:0000259" key="4">
    <source>
        <dbReference type="Pfam" id="PF00931"/>
    </source>
</evidence>
<dbReference type="FunFam" id="1.10.10.10:FF:000322">
    <property type="entry name" value="Probable disease resistance protein At1g63360"/>
    <property type="match status" value="1"/>
</dbReference>
<dbReference type="EMBL" id="VEPZ02001118">
    <property type="protein sequence ID" value="KAE8693493.1"/>
    <property type="molecule type" value="Genomic_DNA"/>
</dbReference>
<dbReference type="Pfam" id="PF18052">
    <property type="entry name" value="Rx_N"/>
    <property type="match status" value="1"/>
</dbReference>